<dbReference type="AlphaFoldDB" id="A0A412I3U2"/>
<evidence type="ECO:0000256" key="2">
    <source>
        <dbReference type="SAM" id="SignalP"/>
    </source>
</evidence>
<protein>
    <submittedName>
        <fullName evidence="3">DUF2961 domain-containing protein</fullName>
    </submittedName>
</protein>
<dbReference type="Gene3D" id="2.60.120.1390">
    <property type="match status" value="2"/>
</dbReference>
<dbReference type="RefSeq" id="WP_118403924.1">
    <property type="nucleotide sequence ID" value="NZ_JADNAL010000047.1"/>
</dbReference>
<evidence type="ECO:0000313" key="4">
    <source>
        <dbReference type="Proteomes" id="UP000283341"/>
    </source>
</evidence>
<dbReference type="Proteomes" id="UP000283341">
    <property type="component" value="Unassembled WGS sequence"/>
</dbReference>
<keyword evidence="2" id="KW-0732">Signal</keyword>
<proteinExistence type="predicted"/>
<feature type="signal peptide" evidence="2">
    <location>
        <begin position="1"/>
        <end position="23"/>
    </location>
</feature>
<organism evidence="3 4">
    <name type="scientific">Bacteroides cellulosilyticus</name>
    <dbReference type="NCBI Taxonomy" id="246787"/>
    <lineage>
        <taxon>Bacteria</taxon>
        <taxon>Pseudomonadati</taxon>
        <taxon>Bacteroidota</taxon>
        <taxon>Bacteroidia</taxon>
        <taxon>Bacteroidales</taxon>
        <taxon>Bacteroidaceae</taxon>
        <taxon>Bacteroides</taxon>
    </lineage>
</organism>
<accession>A0A412I3U2</accession>
<name>A0A412I3U2_9BACE</name>
<dbReference type="EMBL" id="QRVJ01000040">
    <property type="protein sequence ID" value="RGS31593.1"/>
    <property type="molecule type" value="Genomic_DNA"/>
</dbReference>
<gene>
    <name evidence="3" type="ORF">DWX97_24770</name>
</gene>
<evidence type="ECO:0000256" key="1">
    <source>
        <dbReference type="SAM" id="MobiDB-lite"/>
    </source>
</evidence>
<dbReference type="InterPro" id="IPR021345">
    <property type="entry name" value="DUF2961"/>
</dbReference>
<reference evidence="3 4" key="1">
    <citation type="submission" date="2018-08" db="EMBL/GenBank/DDBJ databases">
        <title>A genome reference for cultivated species of the human gut microbiota.</title>
        <authorList>
            <person name="Zou Y."/>
            <person name="Xue W."/>
            <person name="Luo G."/>
        </authorList>
    </citation>
    <scope>NUCLEOTIDE SEQUENCE [LARGE SCALE GENOMIC DNA]</scope>
    <source>
        <strain evidence="3 4">AF22-3AC</strain>
    </source>
</reference>
<comment type="caution">
    <text evidence="3">The sequence shown here is derived from an EMBL/GenBank/DDBJ whole genome shotgun (WGS) entry which is preliminary data.</text>
</comment>
<sequence>MKKLFLVISVFIGLLLTNIDCQAQKVGGELGNLAAIKKGFRNRRISSTDKNGNNGDWIDSIKPGEKWSVAISGTGIINHIWFTISPMNIMRNNLVFRIYWDGKSYPSVEAPLAAFFGNGWDEYYEFASLPLAVGPQGGTGLVSYFQMPFANGARLEIENQSDETISRLYFYIDYVEMKKLPNDLGRFHAWYNHELTDALPEGETEWGLVGPQTNNVDGADNYLFADIKGEGQFVGINYYVHSPSPMWYGEGDDMIFIDGEEKASLLGTGTEDFFNTSWCPKTIFTHPYYGYARVNNDNGWLGRTHVYRFFISDPIYFEKSLKGTIEHGHNNNLTLDISSVAYWYQSEAGILPPAPPKADRTPKEFIRDQDMHRWRHEWRKNSGNGSKLWGNEVNEKPNT</sequence>
<dbReference type="Pfam" id="PF11175">
    <property type="entry name" value="DUF2961"/>
    <property type="match status" value="1"/>
</dbReference>
<evidence type="ECO:0000313" key="3">
    <source>
        <dbReference type="EMBL" id="RGS31593.1"/>
    </source>
</evidence>
<feature type="chain" id="PRO_5019259698" evidence="2">
    <location>
        <begin position="24"/>
        <end position="399"/>
    </location>
</feature>
<feature type="region of interest" description="Disordered" evidence="1">
    <location>
        <begin position="376"/>
        <end position="399"/>
    </location>
</feature>